<dbReference type="PANTHER" id="PTHR31676:SF117">
    <property type="entry name" value="DUF538 DOMAIN-CONTAINING PROTEIN"/>
    <property type="match status" value="1"/>
</dbReference>
<organism evidence="2 3">
    <name type="scientific">Aegilops tauschii subsp. strangulata</name>
    <name type="common">Goatgrass</name>
    <dbReference type="NCBI Taxonomy" id="200361"/>
    <lineage>
        <taxon>Eukaryota</taxon>
        <taxon>Viridiplantae</taxon>
        <taxon>Streptophyta</taxon>
        <taxon>Embryophyta</taxon>
        <taxon>Tracheophyta</taxon>
        <taxon>Spermatophyta</taxon>
        <taxon>Magnoliopsida</taxon>
        <taxon>Liliopsida</taxon>
        <taxon>Poales</taxon>
        <taxon>Poaceae</taxon>
        <taxon>BOP clade</taxon>
        <taxon>Pooideae</taxon>
        <taxon>Triticodae</taxon>
        <taxon>Triticeae</taxon>
        <taxon>Triticinae</taxon>
        <taxon>Aegilops</taxon>
    </lineage>
</organism>
<dbReference type="InterPro" id="IPR036758">
    <property type="entry name" value="At5g01610-like"/>
</dbReference>
<dbReference type="AlphaFoldDB" id="A0A453ISL0"/>
<dbReference type="Gene3D" id="2.30.240.10">
    <property type="entry name" value="At5g01610-like"/>
    <property type="match status" value="1"/>
</dbReference>
<evidence type="ECO:0008006" key="4">
    <source>
        <dbReference type="Google" id="ProtNLM"/>
    </source>
</evidence>
<reference evidence="3" key="1">
    <citation type="journal article" date="2014" name="Science">
        <title>Ancient hybridizations among the ancestral genomes of bread wheat.</title>
        <authorList>
            <consortium name="International Wheat Genome Sequencing Consortium,"/>
            <person name="Marcussen T."/>
            <person name="Sandve S.R."/>
            <person name="Heier L."/>
            <person name="Spannagl M."/>
            <person name="Pfeifer M."/>
            <person name="Jakobsen K.S."/>
            <person name="Wulff B.B."/>
            <person name="Steuernagel B."/>
            <person name="Mayer K.F."/>
            <person name="Olsen O.A."/>
        </authorList>
    </citation>
    <scope>NUCLEOTIDE SEQUENCE [LARGE SCALE GENOMIC DNA]</scope>
    <source>
        <strain evidence="3">cv. AL8/78</strain>
    </source>
</reference>
<sequence length="171" mass="18432">LGPNQTQRKQELPGPSMATYPLLLLLLLALFAAVAVAAAASSAEDTPTAYEMLERYDFPRGILPEGVEGYELGPDGGFEVYFPRECEFLLAKQWLVRYDARIAGAVTAGRLAALEGVHVKVLFLWLPVAEVDRAGDRLSFYVGPVSTSFPLSSFASSPHCRGYHAVAAAVS</sequence>
<proteinExistence type="predicted"/>
<dbReference type="Gramene" id="AET4Gv20662300.1">
    <property type="protein sequence ID" value="AET4Gv20662300.1"/>
    <property type="gene ID" value="AET4Gv20662300"/>
</dbReference>
<dbReference type="SUPFAM" id="SSF141562">
    <property type="entry name" value="At5g01610-like"/>
    <property type="match status" value="1"/>
</dbReference>
<dbReference type="Pfam" id="PF04398">
    <property type="entry name" value="DUF538"/>
    <property type="match status" value="1"/>
</dbReference>
<reference evidence="2" key="3">
    <citation type="journal article" date="2017" name="Nature">
        <title>Genome sequence of the progenitor of the wheat D genome Aegilops tauschii.</title>
        <authorList>
            <person name="Luo M.C."/>
            <person name="Gu Y.Q."/>
            <person name="Puiu D."/>
            <person name="Wang H."/>
            <person name="Twardziok S.O."/>
            <person name="Deal K.R."/>
            <person name="Huo N."/>
            <person name="Zhu T."/>
            <person name="Wang L."/>
            <person name="Wang Y."/>
            <person name="McGuire P.E."/>
            <person name="Liu S."/>
            <person name="Long H."/>
            <person name="Ramasamy R.K."/>
            <person name="Rodriguez J.C."/>
            <person name="Van S.L."/>
            <person name="Yuan L."/>
            <person name="Wang Z."/>
            <person name="Xia Z."/>
            <person name="Xiao L."/>
            <person name="Anderson O.D."/>
            <person name="Ouyang S."/>
            <person name="Liang Y."/>
            <person name="Zimin A.V."/>
            <person name="Pertea G."/>
            <person name="Qi P."/>
            <person name="Bennetzen J.L."/>
            <person name="Dai X."/>
            <person name="Dawson M.W."/>
            <person name="Muller H.G."/>
            <person name="Kugler K."/>
            <person name="Rivarola-Duarte L."/>
            <person name="Spannagl M."/>
            <person name="Mayer K.F.X."/>
            <person name="Lu F.H."/>
            <person name="Bevan M.W."/>
            <person name="Leroy P."/>
            <person name="Li P."/>
            <person name="You F.M."/>
            <person name="Sun Q."/>
            <person name="Liu Z."/>
            <person name="Lyons E."/>
            <person name="Wicker T."/>
            <person name="Salzberg S.L."/>
            <person name="Devos K.M."/>
            <person name="Dvorak J."/>
        </authorList>
    </citation>
    <scope>NUCLEOTIDE SEQUENCE [LARGE SCALE GENOMIC DNA]</scope>
    <source>
        <strain evidence="2">cv. AL8/78</strain>
    </source>
</reference>
<name>A0A453ISL0_AEGTS</name>
<evidence type="ECO:0000313" key="3">
    <source>
        <dbReference type="Proteomes" id="UP000015105"/>
    </source>
</evidence>
<evidence type="ECO:0000256" key="1">
    <source>
        <dbReference type="SAM" id="SignalP"/>
    </source>
</evidence>
<dbReference type="STRING" id="200361.A0A453ISL0"/>
<reference evidence="2" key="4">
    <citation type="submission" date="2019-03" db="UniProtKB">
        <authorList>
            <consortium name="EnsemblPlants"/>
        </authorList>
    </citation>
    <scope>IDENTIFICATION</scope>
</reference>
<keyword evidence="3" id="KW-1185">Reference proteome</keyword>
<feature type="chain" id="PRO_5019204361" description="DUF538 domain-containing protein" evidence="1">
    <location>
        <begin position="40"/>
        <end position="171"/>
    </location>
</feature>
<reference evidence="3" key="2">
    <citation type="journal article" date="2017" name="Nat. Plants">
        <title>The Aegilops tauschii genome reveals multiple impacts of transposons.</title>
        <authorList>
            <person name="Zhao G."/>
            <person name="Zou C."/>
            <person name="Li K."/>
            <person name="Wang K."/>
            <person name="Li T."/>
            <person name="Gao L."/>
            <person name="Zhang X."/>
            <person name="Wang H."/>
            <person name="Yang Z."/>
            <person name="Liu X."/>
            <person name="Jiang W."/>
            <person name="Mao L."/>
            <person name="Kong X."/>
            <person name="Jiao Y."/>
            <person name="Jia J."/>
        </authorList>
    </citation>
    <scope>NUCLEOTIDE SEQUENCE [LARGE SCALE GENOMIC DNA]</scope>
    <source>
        <strain evidence="3">cv. AL8/78</strain>
    </source>
</reference>
<dbReference type="InterPro" id="IPR007493">
    <property type="entry name" value="DUF538"/>
</dbReference>
<dbReference type="PANTHER" id="PTHR31676">
    <property type="entry name" value="T31J12.3 PROTEIN-RELATED"/>
    <property type="match status" value="1"/>
</dbReference>
<reference evidence="2" key="5">
    <citation type="journal article" date="2021" name="G3 (Bethesda)">
        <title>Aegilops tauschii genome assembly Aet v5.0 features greater sequence contiguity and improved annotation.</title>
        <authorList>
            <person name="Wang L."/>
            <person name="Zhu T."/>
            <person name="Rodriguez J.C."/>
            <person name="Deal K.R."/>
            <person name="Dubcovsky J."/>
            <person name="McGuire P.E."/>
            <person name="Lux T."/>
            <person name="Spannagl M."/>
            <person name="Mayer K.F.X."/>
            <person name="Baldrich P."/>
            <person name="Meyers B.C."/>
            <person name="Huo N."/>
            <person name="Gu Y.Q."/>
            <person name="Zhou H."/>
            <person name="Devos K.M."/>
            <person name="Bennetzen J.L."/>
            <person name="Unver T."/>
            <person name="Budak H."/>
            <person name="Gulick P.J."/>
            <person name="Galiba G."/>
            <person name="Kalapos B."/>
            <person name="Nelson D.R."/>
            <person name="Li P."/>
            <person name="You F.M."/>
            <person name="Luo M.C."/>
            <person name="Dvorak J."/>
        </authorList>
    </citation>
    <scope>NUCLEOTIDE SEQUENCE [LARGE SCALE GENOMIC DNA]</scope>
    <source>
        <strain evidence="2">cv. AL8/78</strain>
    </source>
</reference>
<protein>
    <recommendedName>
        <fullName evidence="4">DUF538 domain-containing protein</fullName>
    </recommendedName>
</protein>
<dbReference type="EnsemblPlants" id="AET4Gv20662300.1">
    <property type="protein sequence ID" value="AET4Gv20662300.1"/>
    <property type="gene ID" value="AET4Gv20662300"/>
</dbReference>
<accession>A0A453ISL0</accession>
<dbReference type="Proteomes" id="UP000015105">
    <property type="component" value="Chromosome 4D"/>
</dbReference>
<feature type="signal peptide" evidence="1">
    <location>
        <begin position="1"/>
        <end position="39"/>
    </location>
</feature>
<keyword evidence="1" id="KW-0732">Signal</keyword>
<evidence type="ECO:0000313" key="2">
    <source>
        <dbReference type="EnsemblPlants" id="AET4Gv20662300.1"/>
    </source>
</evidence>